<sequence>MKTVSLFSALMWVVSLFTMNYSNSNNYVDYTFDGSITYEMNYVDKKGKEQTFPYKVYFSENTEMFAISVAMDDNNAPEETIMVYDKPDKKMHMLMTSKGEKTAMSIPFNPDKIDEMTEDIVSDDYKIEKTGNTKKILGYNCEEYKFSSDDGTGSVWITDETGISGKKIAGLLGMGGKGKNKNPFVGAQPDGLMLESHGTTEKGEKYHMLATDIKLDGPITISTEGYKSMMSFGK</sequence>
<reference evidence="3 4" key="1">
    <citation type="submission" date="2020-04" db="EMBL/GenBank/DDBJ databases">
        <title>Flammeovirgaceae bacterium KN852 isolated from deep sea.</title>
        <authorList>
            <person name="Zhang D.-C."/>
        </authorList>
    </citation>
    <scope>NUCLEOTIDE SEQUENCE [LARGE SCALE GENOMIC DNA]</scope>
    <source>
        <strain evidence="3 4">KN852</strain>
    </source>
</reference>
<accession>A0A848IT65</accession>
<comment type="caution">
    <text evidence="3">The sequence shown here is derived from an EMBL/GenBank/DDBJ whole genome shotgun (WGS) entry which is preliminary data.</text>
</comment>
<keyword evidence="4" id="KW-1185">Reference proteome</keyword>
<dbReference type="EMBL" id="JABBNU010000001">
    <property type="protein sequence ID" value="NMM46966.1"/>
    <property type="molecule type" value="Genomic_DNA"/>
</dbReference>
<organism evidence="3 4">
    <name type="scientific">Marinigracilibium pacificum</name>
    <dbReference type="NCBI Taxonomy" id="2729599"/>
    <lineage>
        <taxon>Bacteria</taxon>
        <taxon>Pseudomonadati</taxon>
        <taxon>Bacteroidota</taxon>
        <taxon>Cytophagia</taxon>
        <taxon>Cytophagales</taxon>
        <taxon>Flammeovirgaceae</taxon>
        <taxon>Marinigracilibium</taxon>
    </lineage>
</organism>
<evidence type="ECO:0000313" key="3">
    <source>
        <dbReference type="EMBL" id="NMM46966.1"/>
    </source>
</evidence>
<evidence type="ECO:0000259" key="2">
    <source>
        <dbReference type="Pfam" id="PF14371"/>
    </source>
</evidence>
<dbReference type="RefSeq" id="WP_169677583.1">
    <property type="nucleotide sequence ID" value="NZ_JABBNU010000001.1"/>
</dbReference>
<dbReference type="Pfam" id="PF14371">
    <property type="entry name" value="DUF4412"/>
    <property type="match status" value="1"/>
</dbReference>
<protein>
    <submittedName>
        <fullName evidence="3">DUF4412 domain-containing protein</fullName>
    </submittedName>
</protein>
<feature type="domain" description="DUF4412" evidence="2">
    <location>
        <begin position="32"/>
        <end position="161"/>
    </location>
</feature>
<feature type="signal peptide" evidence="1">
    <location>
        <begin position="1"/>
        <end position="24"/>
    </location>
</feature>
<evidence type="ECO:0000256" key="1">
    <source>
        <dbReference type="SAM" id="SignalP"/>
    </source>
</evidence>
<dbReference type="InterPro" id="IPR025524">
    <property type="entry name" value="DUF4412"/>
</dbReference>
<feature type="chain" id="PRO_5033010257" evidence="1">
    <location>
        <begin position="25"/>
        <end position="234"/>
    </location>
</feature>
<dbReference type="AlphaFoldDB" id="A0A848IT65"/>
<gene>
    <name evidence="3" type="ORF">HH304_01040</name>
</gene>
<keyword evidence="1" id="KW-0732">Signal</keyword>
<proteinExistence type="predicted"/>
<dbReference type="Proteomes" id="UP000559010">
    <property type="component" value="Unassembled WGS sequence"/>
</dbReference>
<name>A0A848IT65_9BACT</name>
<evidence type="ECO:0000313" key="4">
    <source>
        <dbReference type="Proteomes" id="UP000559010"/>
    </source>
</evidence>